<sequence length="39" mass="3965">MEIWDGGGGLPGAVRIAAITEDPAQLAPLLADFGLESGR</sequence>
<accession>A0A2L0F9G3</accession>
<protein>
    <submittedName>
        <fullName evidence="1">Uncharacterized protein</fullName>
    </submittedName>
</protein>
<dbReference type="Proteomes" id="UP000238348">
    <property type="component" value="Chromosome"/>
</dbReference>
<dbReference type="AlphaFoldDB" id="A0A2L0F9G3"/>
<reference evidence="1 2" key="1">
    <citation type="submission" date="2015-09" db="EMBL/GenBank/DDBJ databases">
        <title>Sorangium comparison.</title>
        <authorList>
            <person name="Zaburannyi N."/>
            <person name="Bunk B."/>
            <person name="Overmann J."/>
            <person name="Mueller R."/>
        </authorList>
    </citation>
    <scope>NUCLEOTIDE SEQUENCE [LARGE SCALE GENOMIC DNA]</scope>
    <source>
        <strain evidence="1 2">So ce26</strain>
    </source>
</reference>
<name>A0A2L0F9G3_SORCE</name>
<organism evidence="1 2">
    <name type="scientific">Sorangium cellulosum</name>
    <name type="common">Polyangium cellulosum</name>
    <dbReference type="NCBI Taxonomy" id="56"/>
    <lineage>
        <taxon>Bacteria</taxon>
        <taxon>Pseudomonadati</taxon>
        <taxon>Myxococcota</taxon>
        <taxon>Polyangia</taxon>
        <taxon>Polyangiales</taxon>
        <taxon>Polyangiaceae</taxon>
        <taxon>Sorangium</taxon>
    </lineage>
</organism>
<dbReference type="EMBL" id="CP012673">
    <property type="protein sequence ID" value="AUX48210.1"/>
    <property type="molecule type" value="Genomic_DNA"/>
</dbReference>
<proteinExistence type="predicted"/>
<gene>
    <name evidence="1" type="ORF">SOCE26_097410</name>
</gene>
<evidence type="ECO:0000313" key="2">
    <source>
        <dbReference type="Proteomes" id="UP000238348"/>
    </source>
</evidence>
<evidence type="ECO:0000313" key="1">
    <source>
        <dbReference type="EMBL" id="AUX48210.1"/>
    </source>
</evidence>